<keyword evidence="2" id="KW-1185">Reference proteome</keyword>
<evidence type="ECO:0000313" key="1">
    <source>
        <dbReference type="EMBL" id="OWZ08181.1"/>
    </source>
</evidence>
<dbReference type="Pfam" id="PF08284">
    <property type="entry name" value="RVP_2"/>
    <property type="match status" value="1"/>
</dbReference>
<reference evidence="2" key="1">
    <citation type="submission" date="2017-03" db="EMBL/GenBank/DDBJ databases">
        <title>Phytopthora megakarya and P. palmivora, two closely related causual agents of cacao black pod achieved similar genome size and gene model numbers by different mechanisms.</title>
        <authorList>
            <person name="Ali S."/>
            <person name="Shao J."/>
            <person name="Larry D.J."/>
            <person name="Kronmiller B."/>
            <person name="Shen D."/>
            <person name="Strem M.D."/>
            <person name="Melnick R.L."/>
            <person name="Guiltinan M.J."/>
            <person name="Tyler B.M."/>
            <person name="Meinhardt L.W."/>
            <person name="Bailey B.A."/>
        </authorList>
    </citation>
    <scope>NUCLEOTIDE SEQUENCE [LARGE SCALE GENOMIC DNA]</scope>
    <source>
        <strain evidence="2">zdho120</strain>
    </source>
</reference>
<evidence type="ECO:0000313" key="2">
    <source>
        <dbReference type="Proteomes" id="UP000198211"/>
    </source>
</evidence>
<dbReference type="Gene3D" id="2.40.70.10">
    <property type="entry name" value="Acid Proteases"/>
    <property type="match status" value="1"/>
</dbReference>
<dbReference type="AlphaFoldDB" id="A0A225VRM1"/>
<proteinExistence type="predicted"/>
<protein>
    <submittedName>
        <fullName evidence="1">Uncharacterized protein</fullName>
    </submittedName>
</protein>
<name>A0A225VRM1_9STRA</name>
<organism evidence="1 2">
    <name type="scientific">Phytophthora megakarya</name>
    <dbReference type="NCBI Taxonomy" id="4795"/>
    <lineage>
        <taxon>Eukaryota</taxon>
        <taxon>Sar</taxon>
        <taxon>Stramenopiles</taxon>
        <taxon>Oomycota</taxon>
        <taxon>Peronosporomycetes</taxon>
        <taxon>Peronosporales</taxon>
        <taxon>Peronosporaceae</taxon>
        <taxon>Phytophthora</taxon>
    </lineage>
</organism>
<gene>
    <name evidence="1" type="ORF">PHMEG_00019316</name>
</gene>
<dbReference type="OrthoDB" id="121224at2759"/>
<dbReference type="SUPFAM" id="SSF51283">
    <property type="entry name" value="dUTPase-like"/>
    <property type="match status" value="1"/>
</dbReference>
<sequence length="411" mass="45002">MAKLSSIISRMYEDRAETIHACLRVRGSNCQECRQKQIPSRRDVPVNTYASTTHPYSRNGLKRFLIDHHAWTKRIDSTRGRVTCLGLYEVSDEDEDLTTDEGCLSGIKRVIGSVNGVEAVSAGYIDCTPAEVLIDFGAVASLISYRVLKRVGRADTPLRPCDNPLNGVTGNKIGMKGTIDLPLQPFVVVDRLHVDANLGTDALKAFRAVIDLDENTVTLKSIYEVFRLGSPRVEEAYSARMGSTIRLRPGGQTLVVTNVYGIGPEGTTILVEGISSLYSTVRVDRTLCTVKRGKPLVEVCNTSTEDVFVRRGKTVAMATLVPDSAFGVESNINQNTHGSLTKNYSASEGIDSVLSSATVEHEDSSVPILELDKVLKEELDVDYSGSTQSMEQQHLSKELLGGLTTCLWRRS</sequence>
<dbReference type="Proteomes" id="UP000198211">
    <property type="component" value="Unassembled WGS sequence"/>
</dbReference>
<dbReference type="InterPro" id="IPR021109">
    <property type="entry name" value="Peptidase_aspartic_dom_sf"/>
</dbReference>
<dbReference type="InterPro" id="IPR036157">
    <property type="entry name" value="dUTPase-like_sf"/>
</dbReference>
<accession>A0A225VRM1</accession>
<dbReference type="EMBL" id="NBNE01003243">
    <property type="protein sequence ID" value="OWZ08181.1"/>
    <property type="molecule type" value="Genomic_DNA"/>
</dbReference>
<dbReference type="Gene3D" id="2.70.40.10">
    <property type="match status" value="1"/>
</dbReference>
<comment type="caution">
    <text evidence="1">The sequence shown here is derived from an EMBL/GenBank/DDBJ whole genome shotgun (WGS) entry which is preliminary data.</text>
</comment>